<comment type="caution">
    <text evidence="1">The sequence shown here is derived from an EMBL/GenBank/DDBJ whole genome shotgun (WGS) entry which is preliminary data.</text>
</comment>
<evidence type="ECO:0000313" key="1">
    <source>
        <dbReference type="EMBL" id="GIY42648.1"/>
    </source>
</evidence>
<dbReference type="Proteomes" id="UP001054945">
    <property type="component" value="Unassembled WGS sequence"/>
</dbReference>
<dbReference type="EMBL" id="BPLR01010880">
    <property type="protein sequence ID" value="GIY42648.1"/>
    <property type="molecule type" value="Genomic_DNA"/>
</dbReference>
<keyword evidence="2" id="KW-1185">Reference proteome</keyword>
<sequence>MIYEMASNSEGTTFAFATHRIRFIQSSLLVFEYNTIRLQFNGRRPISDLCKWFGPWIKIQNPLLIIWSALGRLTTDYFKMISNNYQFYR</sequence>
<dbReference type="AlphaFoldDB" id="A0AAV4TFB6"/>
<protein>
    <submittedName>
        <fullName evidence="1">Uncharacterized protein</fullName>
    </submittedName>
</protein>
<organism evidence="1 2">
    <name type="scientific">Caerostris extrusa</name>
    <name type="common">Bark spider</name>
    <name type="synonym">Caerostris bankana</name>
    <dbReference type="NCBI Taxonomy" id="172846"/>
    <lineage>
        <taxon>Eukaryota</taxon>
        <taxon>Metazoa</taxon>
        <taxon>Ecdysozoa</taxon>
        <taxon>Arthropoda</taxon>
        <taxon>Chelicerata</taxon>
        <taxon>Arachnida</taxon>
        <taxon>Araneae</taxon>
        <taxon>Araneomorphae</taxon>
        <taxon>Entelegynae</taxon>
        <taxon>Araneoidea</taxon>
        <taxon>Araneidae</taxon>
        <taxon>Caerostris</taxon>
    </lineage>
</organism>
<reference evidence="1 2" key="1">
    <citation type="submission" date="2021-06" db="EMBL/GenBank/DDBJ databases">
        <title>Caerostris extrusa draft genome.</title>
        <authorList>
            <person name="Kono N."/>
            <person name="Arakawa K."/>
        </authorList>
    </citation>
    <scope>NUCLEOTIDE SEQUENCE [LARGE SCALE GENOMIC DNA]</scope>
</reference>
<accession>A0AAV4TFB6</accession>
<proteinExistence type="predicted"/>
<name>A0AAV4TFB6_CAEEX</name>
<evidence type="ECO:0000313" key="2">
    <source>
        <dbReference type="Proteomes" id="UP001054945"/>
    </source>
</evidence>
<gene>
    <name evidence="1" type="ORF">CEXT_271211</name>
</gene>